<dbReference type="EMBL" id="CP144752">
    <property type="protein sequence ID" value="WVZ90806.1"/>
    <property type="molecule type" value="Genomic_DNA"/>
</dbReference>
<dbReference type="Pfam" id="PF00657">
    <property type="entry name" value="Lipase_GDSL"/>
    <property type="match status" value="1"/>
</dbReference>
<keyword evidence="2" id="KW-0378">Hydrolase</keyword>
<comment type="similarity">
    <text evidence="1">Belongs to the 'GDSL' lipolytic enzyme family.</text>
</comment>
<evidence type="ECO:0000256" key="1">
    <source>
        <dbReference type="ARBA" id="ARBA00008668"/>
    </source>
</evidence>
<accession>A0AAQ3XAP3</accession>
<keyword evidence="6" id="KW-1185">Reference proteome</keyword>
<gene>
    <name evidence="5" type="ORF">U9M48_037068</name>
</gene>
<dbReference type="InterPro" id="IPR035669">
    <property type="entry name" value="SGNH_plant_lipase-like"/>
</dbReference>
<evidence type="ECO:0000256" key="4">
    <source>
        <dbReference type="SAM" id="MobiDB-lite"/>
    </source>
</evidence>
<sequence>MFHDGNEGLHIPVHPSLLWCTHVHVHTHTHCLAAADDTATPTHLRQPHSSQLNNQTTHRPPSMAAAAAGALLAVIALATCSSAAAAGGGGAAAELAAPAVSAVYVFGDSLVDAGNNDFLPAPPAPRAVPPNGVDLPPAVSPRTGRFTNAFNLADIIAQHVGFKKSPPAYLSLTPLSSASLDLLHGRVGANYASGGSGILDATGNGTITLREQVRLFAETKAAMLRAAAPVQGRATLDGPDGLLARSLFVVSAGGNDFTAFVRGVPLSQAPEFAAAMVAHYLTYINPATSIKHVCVLPVQELYALGARRLVLLDVLPVGCLPCQRATTADGGCNGDGNYLAELFNALLRAEMAKAASVAMPGLSYSIASLYNVLSDIIADPAMAGLREVKTGCCGGGRFNGEVDCGAAGAELCADRDEYLFWDKVHGTEAAYRRAVLAFFYGTTRVAEPVNLDQLLREQNSATATDAYSSM</sequence>
<evidence type="ECO:0000313" key="5">
    <source>
        <dbReference type="EMBL" id="WVZ90806.1"/>
    </source>
</evidence>
<dbReference type="PANTHER" id="PTHR45648">
    <property type="entry name" value="GDSL LIPASE/ACYLHYDROLASE FAMILY PROTEIN (AFU_ORTHOLOGUE AFUA_4G14700)"/>
    <property type="match status" value="1"/>
</dbReference>
<dbReference type="Gene3D" id="3.40.50.1110">
    <property type="entry name" value="SGNH hydrolase"/>
    <property type="match status" value="1"/>
</dbReference>
<organism evidence="5 6">
    <name type="scientific">Paspalum notatum var. saurae</name>
    <dbReference type="NCBI Taxonomy" id="547442"/>
    <lineage>
        <taxon>Eukaryota</taxon>
        <taxon>Viridiplantae</taxon>
        <taxon>Streptophyta</taxon>
        <taxon>Embryophyta</taxon>
        <taxon>Tracheophyta</taxon>
        <taxon>Spermatophyta</taxon>
        <taxon>Magnoliopsida</taxon>
        <taxon>Liliopsida</taxon>
        <taxon>Poales</taxon>
        <taxon>Poaceae</taxon>
        <taxon>PACMAD clade</taxon>
        <taxon>Panicoideae</taxon>
        <taxon>Andropogonodae</taxon>
        <taxon>Paspaleae</taxon>
        <taxon>Paspalinae</taxon>
        <taxon>Paspalum</taxon>
    </lineage>
</organism>
<dbReference type="GO" id="GO:0016298">
    <property type="term" value="F:lipase activity"/>
    <property type="evidence" value="ECO:0007669"/>
    <property type="project" value="InterPro"/>
</dbReference>
<evidence type="ECO:0000313" key="6">
    <source>
        <dbReference type="Proteomes" id="UP001341281"/>
    </source>
</evidence>
<evidence type="ECO:0000256" key="2">
    <source>
        <dbReference type="ARBA" id="ARBA00022801"/>
    </source>
</evidence>
<dbReference type="CDD" id="cd01837">
    <property type="entry name" value="SGNH_plant_lipase_like"/>
    <property type="match status" value="1"/>
</dbReference>
<reference evidence="5 6" key="1">
    <citation type="submission" date="2024-02" db="EMBL/GenBank/DDBJ databases">
        <title>High-quality chromosome-scale genome assembly of Pensacola bahiagrass (Paspalum notatum Flugge var. saurae).</title>
        <authorList>
            <person name="Vega J.M."/>
            <person name="Podio M."/>
            <person name="Orjuela J."/>
            <person name="Siena L.A."/>
            <person name="Pessino S.C."/>
            <person name="Combes M.C."/>
            <person name="Mariac C."/>
            <person name="Albertini E."/>
            <person name="Pupilli F."/>
            <person name="Ortiz J.P.A."/>
            <person name="Leblanc O."/>
        </authorList>
    </citation>
    <scope>NUCLEOTIDE SEQUENCE [LARGE SCALE GENOMIC DNA]</scope>
    <source>
        <strain evidence="5">R1</strain>
        <tissue evidence="5">Leaf</tissue>
    </source>
</reference>
<dbReference type="InterPro" id="IPR051058">
    <property type="entry name" value="GDSL_Est/Lipase"/>
</dbReference>
<dbReference type="AlphaFoldDB" id="A0AAQ3XAP3"/>
<dbReference type="GO" id="GO:0016042">
    <property type="term" value="P:lipid catabolic process"/>
    <property type="evidence" value="ECO:0007669"/>
    <property type="project" value="UniProtKB-KW"/>
</dbReference>
<dbReference type="PANTHER" id="PTHR45648:SF23">
    <property type="entry name" value="GDSL-LIKE LIPASE_ACYLHYDROLASE FAMILY PROTEIN, EXPRESSED"/>
    <property type="match status" value="1"/>
</dbReference>
<dbReference type="Proteomes" id="UP001341281">
    <property type="component" value="Chromosome 08"/>
</dbReference>
<keyword evidence="3" id="KW-0443">Lipid metabolism</keyword>
<protein>
    <recommendedName>
        <fullName evidence="7">GDSL esterase/lipase</fullName>
    </recommendedName>
</protein>
<feature type="region of interest" description="Disordered" evidence="4">
    <location>
        <begin position="40"/>
        <end position="60"/>
    </location>
</feature>
<name>A0AAQ3XAP3_PASNO</name>
<dbReference type="InterPro" id="IPR036514">
    <property type="entry name" value="SGNH_hydro_sf"/>
</dbReference>
<dbReference type="InterPro" id="IPR008265">
    <property type="entry name" value="Lipase_GDSL_AS"/>
</dbReference>
<evidence type="ECO:0000256" key="3">
    <source>
        <dbReference type="ARBA" id="ARBA00022963"/>
    </source>
</evidence>
<keyword evidence="3" id="KW-0442">Lipid degradation</keyword>
<proteinExistence type="inferred from homology"/>
<evidence type="ECO:0008006" key="7">
    <source>
        <dbReference type="Google" id="ProtNLM"/>
    </source>
</evidence>
<dbReference type="PROSITE" id="PS01098">
    <property type="entry name" value="LIPASE_GDSL_SER"/>
    <property type="match status" value="1"/>
</dbReference>
<feature type="compositionally biased region" description="Polar residues" evidence="4">
    <location>
        <begin position="40"/>
        <end position="59"/>
    </location>
</feature>
<dbReference type="InterPro" id="IPR001087">
    <property type="entry name" value="GDSL"/>
</dbReference>